<dbReference type="NCBIfam" id="TIGR04265">
    <property type="entry name" value="bac_cardiolipin"/>
    <property type="match status" value="1"/>
</dbReference>
<evidence type="ECO:0000313" key="16">
    <source>
        <dbReference type="Proteomes" id="UP000239706"/>
    </source>
</evidence>
<feature type="active site" evidence="12">
    <location>
        <position position="213"/>
    </location>
</feature>
<sequence>MLINMGPYFSLIFFINAIITIIVVLLERKRPEKTIAWLLIIVLLPPIGLIFYIFLGRNWKIHKLNKDFSPKIRELIYKVINKIENPEYIPLITLLAQNSQSPLFVYNDVTIFKNGLEKFDALKKEIKNAKNHIHLEYYIVKNDKIGNELKDLLIQKSLEGIKVKFIIDRVGSIKLGKNYINDMVNAGIDVAQYSYFLAPLLRMINTQINYRNHRKIVIIDGSIGFIGGINIGDEYLGKGRLGYWRDTHIMVKGDFVFGLQAVFIDDFCTIKKANKDNTLLDDNFSDFFPKIERSGKKIMQLIKSGPDSPYPAIMQGILKMIFMAKDHIYITTPYFVPTESIMDSLKIAALGGIDIRIIFPGKYDHFTVYYASRTYLAELIKYGVKVYFYDNKSFIHAKVMTIDGKISTVGTANMDIRSYELNYEINTVIYDDEITEQLEDLFFEDLNNSTIITENEYDNISPFTKAIEAIARVFSSLL</sequence>
<dbReference type="GO" id="GO:0005886">
    <property type="term" value="C:plasma membrane"/>
    <property type="evidence" value="ECO:0007669"/>
    <property type="project" value="UniProtKB-SubCell"/>
</dbReference>
<evidence type="ECO:0000259" key="14">
    <source>
        <dbReference type="PROSITE" id="PS50035"/>
    </source>
</evidence>
<dbReference type="HAMAP" id="MF_01916">
    <property type="entry name" value="Cardiolipin_synth_Cls"/>
    <property type="match status" value="1"/>
</dbReference>
<comment type="subcellular location">
    <subcellularLocation>
        <location evidence="1 12">Cell membrane</location>
        <topology evidence="1 12">Multi-pass membrane protein</topology>
    </subcellularLocation>
</comment>
<dbReference type="InterPro" id="IPR001736">
    <property type="entry name" value="PLipase_D/transphosphatidylase"/>
</dbReference>
<dbReference type="SUPFAM" id="SSF56024">
    <property type="entry name" value="Phospholipase D/nuclease"/>
    <property type="match status" value="2"/>
</dbReference>
<feature type="active site" evidence="12">
    <location>
        <position position="396"/>
    </location>
</feature>
<evidence type="ECO:0000256" key="13">
    <source>
        <dbReference type="NCBIfam" id="TIGR04265"/>
    </source>
</evidence>
<name>A0A2T0BA24_9CLOT</name>
<dbReference type="Proteomes" id="UP000239706">
    <property type="component" value="Unassembled WGS sequence"/>
</dbReference>
<evidence type="ECO:0000256" key="1">
    <source>
        <dbReference type="ARBA" id="ARBA00004651"/>
    </source>
</evidence>
<feature type="active site" evidence="12">
    <location>
        <position position="220"/>
    </location>
</feature>
<comment type="catalytic activity">
    <reaction evidence="12">
        <text>2 a 1,2-diacyl-sn-glycero-3-phospho-(1'-sn-glycerol) = a cardiolipin + glycerol</text>
        <dbReference type="Rhea" id="RHEA:31451"/>
        <dbReference type="ChEBI" id="CHEBI:17754"/>
        <dbReference type="ChEBI" id="CHEBI:62237"/>
        <dbReference type="ChEBI" id="CHEBI:64716"/>
    </reaction>
</comment>
<evidence type="ECO:0000256" key="8">
    <source>
        <dbReference type="ARBA" id="ARBA00023098"/>
    </source>
</evidence>
<keyword evidence="9 12" id="KW-0472">Membrane</keyword>
<protein>
    <recommendedName>
        <fullName evidence="12 13">Cardiolipin synthase</fullName>
        <shortName evidence="12">CL synthase</shortName>
        <ecNumber evidence="12 13">2.7.8.-</ecNumber>
    </recommendedName>
</protein>
<accession>A0A2T0BA24</accession>
<feature type="domain" description="PLD phosphodiesterase" evidence="14">
    <location>
        <begin position="391"/>
        <end position="418"/>
    </location>
</feature>
<dbReference type="CDD" id="cd09110">
    <property type="entry name" value="PLDc_CLS_1"/>
    <property type="match status" value="1"/>
</dbReference>
<comment type="similarity">
    <text evidence="12">Belongs to the phospholipase D family. Cardiolipin synthase subfamily.</text>
</comment>
<dbReference type="InterPro" id="IPR022924">
    <property type="entry name" value="Cardiolipin_synthase"/>
</dbReference>
<evidence type="ECO:0000256" key="4">
    <source>
        <dbReference type="ARBA" id="ARBA00022679"/>
    </source>
</evidence>
<dbReference type="SMART" id="SM00155">
    <property type="entry name" value="PLDc"/>
    <property type="match status" value="2"/>
</dbReference>
<evidence type="ECO:0000256" key="7">
    <source>
        <dbReference type="ARBA" id="ARBA00022989"/>
    </source>
</evidence>
<evidence type="ECO:0000256" key="2">
    <source>
        <dbReference type="ARBA" id="ARBA00022475"/>
    </source>
</evidence>
<evidence type="ECO:0000256" key="6">
    <source>
        <dbReference type="ARBA" id="ARBA00022737"/>
    </source>
</evidence>
<dbReference type="InterPro" id="IPR030874">
    <property type="entry name" value="Cardiolipin_synth_Firmi"/>
</dbReference>
<feature type="active site" evidence="12">
    <location>
        <position position="398"/>
    </location>
</feature>
<comment type="caution">
    <text evidence="15">The sequence shown here is derived from an EMBL/GenBank/DDBJ whole genome shotgun (WGS) entry which is preliminary data.</text>
</comment>
<keyword evidence="3 12" id="KW-0444">Lipid biosynthesis</keyword>
<keyword evidence="8 12" id="KW-0443">Lipid metabolism</keyword>
<feature type="transmembrane region" description="Helical" evidence="12">
    <location>
        <begin position="35"/>
        <end position="55"/>
    </location>
</feature>
<dbReference type="EMBL" id="PVXO01000004">
    <property type="protein sequence ID" value="PRR80739.1"/>
    <property type="molecule type" value="Genomic_DNA"/>
</dbReference>
<dbReference type="PROSITE" id="PS50035">
    <property type="entry name" value="PLD"/>
    <property type="match status" value="2"/>
</dbReference>
<evidence type="ECO:0000313" key="15">
    <source>
        <dbReference type="EMBL" id="PRR80739.1"/>
    </source>
</evidence>
<evidence type="ECO:0000256" key="9">
    <source>
        <dbReference type="ARBA" id="ARBA00023136"/>
    </source>
</evidence>
<keyword evidence="2 12" id="KW-1003">Cell membrane</keyword>
<feature type="transmembrane region" description="Helical" evidence="12">
    <location>
        <begin position="6"/>
        <end position="26"/>
    </location>
</feature>
<reference evidence="15 16" key="1">
    <citation type="submission" date="2018-03" db="EMBL/GenBank/DDBJ databases">
        <title>Genome sequence of Clostridium liquoris DSM 100320.</title>
        <authorList>
            <person name="Poehlein A."/>
            <person name="Daniel R."/>
        </authorList>
    </citation>
    <scope>NUCLEOTIDE SEQUENCE [LARGE SCALE GENOMIC DNA]</scope>
    <source>
        <strain evidence="15 16">DSM 100320</strain>
    </source>
</reference>
<keyword evidence="4 12" id="KW-0808">Transferase</keyword>
<keyword evidence="11 12" id="KW-1208">Phospholipid metabolism</keyword>
<keyword evidence="10 12" id="KW-0594">Phospholipid biosynthesis</keyword>
<dbReference type="GO" id="GO:0008808">
    <property type="term" value="F:cardiolipin synthase activity"/>
    <property type="evidence" value="ECO:0007669"/>
    <property type="project" value="UniProtKB-UniRule"/>
</dbReference>
<dbReference type="GO" id="GO:0032049">
    <property type="term" value="P:cardiolipin biosynthetic process"/>
    <property type="evidence" value="ECO:0007669"/>
    <property type="project" value="UniProtKB-UniRule"/>
</dbReference>
<organism evidence="15 16">
    <name type="scientific">Clostridium liquoris</name>
    <dbReference type="NCBI Taxonomy" id="1289519"/>
    <lineage>
        <taxon>Bacteria</taxon>
        <taxon>Bacillati</taxon>
        <taxon>Bacillota</taxon>
        <taxon>Clostridia</taxon>
        <taxon>Eubacteriales</taxon>
        <taxon>Clostridiaceae</taxon>
        <taxon>Clostridium</taxon>
    </lineage>
</organism>
<dbReference type="CDD" id="cd09112">
    <property type="entry name" value="PLDc_CLS_2"/>
    <property type="match status" value="1"/>
</dbReference>
<dbReference type="Pfam" id="PF13091">
    <property type="entry name" value="PLDc_2"/>
    <property type="match status" value="2"/>
</dbReference>
<comment type="function">
    <text evidence="12">Catalyzes the reversible phosphatidyl group transfer from one phosphatidylglycerol molecule to another to form cardiolipin (CL) (diphosphatidylglycerol) and glycerol.</text>
</comment>
<feature type="domain" description="PLD phosphodiesterase" evidence="14">
    <location>
        <begin position="208"/>
        <end position="235"/>
    </location>
</feature>
<dbReference type="Gene3D" id="3.30.870.10">
    <property type="entry name" value="Endonuclease Chain A"/>
    <property type="match status" value="2"/>
</dbReference>
<dbReference type="AlphaFoldDB" id="A0A2T0BA24"/>
<evidence type="ECO:0000256" key="11">
    <source>
        <dbReference type="ARBA" id="ARBA00023264"/>
    </source>
</evidence>
<keyword evidence="5 12" id="KW-0812">Transmembrane</keyword>
<dbReference type="EC" id="2.7.8.-" evidence="12 13"/>
<dbReference type="PANTHER" id="PTHR21248">
    <property type="entry name" value="CARDIOLIPIN SYNTHASE"/>
    <property type="match status" value="1"/>
</dbReference>
<gene>
    <name evidence="15" type="primary">clsA_1</name>
    <name evidence="15" type="ORF">CLLI_00590</name>
</gene>
<keyword evidence="7 12" id="KW-1133">Transmembrane helix</keyword>
<feature type="active site" evidence="12">
    <location>
        <position position="215"/>
    </location>
</feature>
<feature type="active site" evidence="12">
    <location>
        <position position="403"/>
    </location>
</feature>
<dbReference type="PANTHER" id="PTHR21248:SF22">
    <property type="entry name" value="PHOSPHOLIPASE D"/>
    <property type="match status" value="1"/>
</dbReference>
<evidence type="ECO:0000256" key="10">
    <source>
        <dbReference type="ARBA" id="ARBA00023209"/>
    </source>
</evidence>
<proteinExistence type="inferred from homology"/>
<keyword evidence="6" id="KW-0677">Repeat</keyword>
<dbReference type="InterPro" id="IPR027379">
    <property type="entry name" value="CLS_N"/>
</dbReference>
<dbReference type="Pfam" id="PF13396">
    <property type="entry name" value="PLDc_N"/>
    <property type="match status" value="1"/>
</dbReference>
<keyword evidence="16" id="KW-1185">Reference proteome</keyword>
<evidence type="ECO:0000256" key="12">
    <source>
        <dbReference type="HAMAP-Rule" id="MF_01916"/>
    </source>
</evidence>
<dbReference type="InterPro" id="IPR025202">
    <property type="entry name" value="PLD-like_dom"/>
</dbReference>
<evidence type="ECO:0000256" key="5">
    <source>
        <dbReference type="ARBA" id="ARBA00022692"/>
    </source>
</evidence>
<evidence type="ECO:0000256" key="3">
    <source>
        <dbReference type="ARBA" id="ARBA00022516"/>
    </source>
</evidence>